<proteinExistence type="predicted"/>
<gene>
    <name evidence="1" type="ORF">A1359_18505</name>
</gene>
<comment type="caution">
    <text evidence="1">The sequence shown here is derived from an EMBL/GenBank/DDBJ whole genome shotgun (WGS) entry which is preliminary data.</text>
</comment>
<evidence type="ECO:0000313" key="1">
    <source>
        <dbReference type="EMBL" id="OAI09675.1"/>
    </source>
</evidence>
<accession>A0A177MVX0</accession>
<dbReference type="RefSeq" id="WP_066988187.1">
    <property type="nucleotide sequence ID" value="NZ_LUUI01000168.1"/>
</dbReference>
<reference evidence="1 2" key="1">
    <citation type="submission" date="2016-03" db="EMBL/GenBank/DDBJ databases">
        <authorList>
            <person name="Ploux O."/>
        </authorList>
    </citation>
    <scope>NUCLEOTIDE SEQUENCE [LARGE SCALE GENOMIC DNA]</scope>
    <source>
        <strain evidence="1 2">R-45370</strain>
    </source>
</reference>
<dbReference type="OrthoDB" id="1442157at2"/>
<evidence type="ECO:0000313" key="2">
    <source>
        <dbReference type="Proteomes" id="UP000078476"/>
    </source>
</evidence>
<dbReference type="STRING" id="980561.A1359_18505"/>
<dbReference type="AlphaFoldDB" id="A0A177MVX0"/>
<dbReference type="EMBL" id="LUUI01000168">
    <property type="protein sequence ID" value="OAI09675.1"/>
    <property type="molecule type" value="Genomic_DNA"/>
</dbReference>
<sequence length="147" mass="16758">MSAHLDQLAFKFFKLFAQYESTLKENGFFKSDKSGNVFVDWDRFANEIVGKNFKTELGHLAPAAAYILDQPPKKQIIDDGRVVWADVSATDKSVQILFGHICRVRNNLFHGAKFNGTWFDPERSEELLNYSLVVLECFRTKAGVDGY</sequence>
<dbReference type="Proteomes" id="UP000078476">
    <property type="component" value="Unassembled WGS sequence"/>
</dbReference>
<protein>
    <submittedName>
        <fullName evidence="1">Uncharacterized protein</fullName>
    </submittedName>
</protein>
<organism evidence="1 2">
    <name type="scientific">Methylomonas lenta</name>
    <dbReference type="NCBI Taxonomy" id="980561"/>
    <lineage>
        <taxon>Bacteria</taxon>
        <taxon>Pseudomonadati</taxon>
        <taxon>Pseudomonadota</taxon>
        <taxon>Gammaproteobacteria</taxon>
        <taxon>Methylococcales</taxon>
        <taxon>Methylococcaceae</taxon>
        <taxon>Methylomonas</taxon>
    </lineage>
</organism>
<keyword evidence="2" id="KW-1185">Reference proteome</keyword>
<name>A0A177MVX0_9GAMM</name>